<reference evidence="1 2" key="1">
    <citation type="submission" date="2015-09" db="EMBL/GenBank/DDBJ databases">
        <authorList>
            <consortium name="Swine Surveillance"/>
        </authorList>
    </citation>
    <scope>NUCLEOTIDE SEQUENCE [LARGE SCALE GENOMIC DNA]</scope>
    <source>
        <strain evidence="1 2">CECT 5294</strain>
    </source>
</reference>
<name>A0A0P1FIJ4_9RHOB</name>
<evidence type="ECO:0008006" key="3">
    <source>
        <dbReference type="Google" id="ProtNLM"/>
    </source>
</evidence>
<dbReference type="AlphaFoldDB" id="A0A0P1FIJ4"/>
<sequence>MPMLAMCMPILPGKLDKWKAMMEQVNATPDFANSREAAGVHERSFLQQTPAGDFLIITMEGNDPAASWAQIVSTMPPEFAEFAAEVHGLDVSAPPPSLPELFFDSRAQLGED</sequence>
<evidence type="ECO:0000313" key="2">
    <source>
        <dbReference type="Proteomes" id="UP000051298"/>
    </source>
</evidence>
<gene>
    <name evidence="1" type="ORF">THS5294_01292</name>
</gene>
<protein>
    <recommendedName>
        <fullName evidence="3">ABM domain-containing protein</fullName>
    </recommendedName>
</protein>
<dbReference type="EMBL" id="CYRX01000017">
    <property type="protein sequence ID" value="CUH60003.1"/>
    <property type="molecule type" value="Genomic_DNA"/>
</dbReference>
<evidence type="ECO:0000313" key="1">
    <source>
        <dbReference type="EMBL" id="CUH60003.1"/>
    </source>
</evidence>
<proteinExistence type="predicted"/>
<dbReference type="RefSeq" id="WP_058123076.1">
    <property type="nucleotide sequence ID" value="NZ_CYRX01000017.1"/>
</dbReference>
<accession>A0A0P1FIJ4</accession>
<dbReference type="Proteomes" id="UP000051298">
    <property type="component" value="Unassembled WGS sequence"/>
</dbReference>
<organism evidence="1 2">
    <name type="scientific">Thalassobacter stenotrophicus</name>
    <dbReference type="NCBI Taxonomy" id="266809"/>
    <lineage>
        <taxon>Bacteria</taxon>
        <taxon>Pseudomonadati</taxon>
        <taxon>Pseudomonadota</taxon>
        <taxon>Alphaproteobacteria</taxon>
        <taxon>Rhodobacterales</taxon>
        <taxon>Roseobacteraceae</taxon>
        <taxon>Thalassobacter</taxon>
    </lineage>
</organism>